<keyword evidence="3" id="KW-1185">Reference proteome</keyword>
<gene>
    <name evidence="2" type="ORF">SAMN04487950_3851</name>
</gene>
<evidence type="ECO:0000313" key="3">
    <source>
        <dbReference type="Proteomes" id="UP000199607"/>
    </source>
</evidence>
<evidence type="ECO:0000313" key="2">
    <source>
        <dbReference type="EMBL" id="SFL45886.1"/>
    </source>
</evidence>
<dbReference type="PANTHER" id="PTHR42923:SF46">
    <property type="entry name" value="AMINE OXIDASE"/>
    <property type="match status" value="1"/>
</dbReference>
<dbReference type="InterPro" id="IPR050464">
    <property type="entry name" value="Zeta_carotene_desat/Oxidored"/>
</dbReference>
<dbReference type="Gene3D" id="3.50.50.60">
    <property type="entry name" value="FAD/NAD(P)-binding domain"/>
    <property type="match status" value="1"/>
</dbReference>
<dbReference type="SUPFAM" id="SSF51905">
    <property type="entry name" value="FAD/NAD(P)-binding domain"/>
    <property type="match status" value="1"/>
</dbReference>
<organism evidence="2 3">
    <name type="scientific">Halogranum rubrum</name>
    <dbReference type="NCBI Taxonomy" id="553466"/>
    <lineage>
        <taxon>Archaea</taxon>
        <taxon>Methanobacteriati</taxon>
        <taxon>Methanobacteriota</taxon>
        <taxon>Stenosarchaea group</taxon>
        <taxon>Halobacteria</taxon>
        <taxon>Halobacteriales</taxon>
        <taxon>Haloferacaceae</taxon>
    </lineage>
</organism>
<dbReference type="PANTHER" id="PTHR42923">
    <property type="entry name" value="PROTOPORPHYRINOGEN OXIDASE"/>
    <property type="match status" value="1"/>
</dbReference>
<dbReference type="AlphaFoldDB" id="A0A1I4HWU3"/>
<dbReference type="InterPro" id="IPR002937">
    <property type="entry name" value="Amino_oxidase"/>
</dbReference>
<reference evidence="3" key="1">
    <citation type="submission" date="2016-10" db="EMBL/GenBank/DDBJ databases">
        <authorList>
            <person name="Varghese N."/>
            <person name="Submissions S."/>
        </authorList>
    </citation>
    <scope>NUCLEOTIDE SEQUENCE [LARGE SCALE GENOMIC DNA]</scope>
    <source>
        <strain evidence="3">CGMCC 1.7738</strain>
    </source>
</reference>
<dbReference type="PRINTS" id="PR00368">
    <property type="entry name" value="FADPNR"/>
</dbReference>
<evidence type="ECO:0000259" key="1">
    <source>
        <dbReference type="Pfam" id="PF01593"/>
    </source>
</evidence>
<proteinExistence type="predicted"/>
<accession>A0A1I4HWU3</accession>
<sequence length="499" mass="56458">MASNDTERVVVVGGGLAGMTAAYELSQRGCRTTLIEASDRLGGKAGASVVNGNIEEHGYHIFPLWYENVWRLIDELDIRGSFEDVENFHQLRPNQYPSYSTYRNLTSARYFFRNLRAGVLSVPEQFLFFYAALDLMSQPYRYRAKLDQITITGFLRSRFYGVDSIAEQFEDLMLKGISVPIHEVSAMTMRNTMRYWLRYPLPMHRILNTDLQSGFITPFEDQLVEHGCTIETEQQVVKLVPDDGRIQSVRIRSETGVEQEYDVDAVVLAIPTEQVLSLLDDELYTAASDLSDLNYLTARPMAALHIHFTEQLPSIPRDHVNLLESRYGLSYVDVSQWWDEHDPTVLNVIASDFRPLVGLSAETATRELIADLKPYLPPFDESAIQTTYLQPHETEPLFTNEVGVWPYRPTARTSLSNLYMAGDYCQSHVDLVSMEGAVTTGLHAAKAACEDLDRDSRVDIRVPKTYPRELLVLGKVALAPIALLARHLINREAAPESVQ</sequence>
<dbReference type="GO" id="GO:0016491">
    <property type="term" value="F:oxidoreductase activity"/>
    <property type="evidence" value="ECO:0007669"/>
    <property type="project" value="InterPro"/>
</dbReference>
<dbReference type="EMBL" id="FOTC01000006">
    <property type="protein sequence ID" value="SFL45886.1"/>
    <property type="molecule type" value="Genomic_DNA"/>
</dbReference>
<dbReference type="InterPro" id="IPR036188">
    <property type="entry name" value="FAD/NAD-bd_sf"/>
</dbReference>
<feature type="domain" description="Amine oxidase" evidence="1">
    <location>
        <begin position="16"/>
        <end position="447"/>
    </location>
</feature>
<name>A0A1I4HWU3_9EURY</name>
<dbReference type="STRING" id="553466.SAMN04487950_3851"/>
<dbReference type="Pfam" id="PF01593">
    <property type="entry name" value="Amino_oxidase"/>
    <property type="match status" value="1"/>
</dbReference>
<dbReference type="Proteomes" id="UP000199607">
    <property type="component" value="Unassembled WGS sequence"/>
</dbReference>
<dbReference type="RefSeq" id="WP_089871545.1">
    <property type="nucleotide sequence ID" value="NZ_FOTC01000006.1"/>
</dbReference>
<protein>
    <submittedName>
        <fullName evidence="2">NAD-binding domain and a Fe-S cluster-containing protein</fullName>
    </submittedName>
</protein>